<dbReference type="AlphaFoldDB" id="A0A1G7Q972"/>
<keyword evidence="6" id="KW-1185">Reference proteome</keyword>
<feature type="domain" description="DUF5067" evidence="4">
    <location>
        <begin position="256"/>
        <end position="370"/>
    </location>
</feature>
<dbReference type="EMBL" id="FNCK01000002">
    <property type="protein sequence ID" value="SDF95005.1"/>
    <property type="molecule type" value="Genomic_DNA"/>
</dbReference>
<dbReference type="InterPro" id="IPR029050">
    <property type="entry name" value="Immunoprotect_excell_Ig-like"/>
</dbReference>
<name>A0A1G7Q972_9LACT</name>
<sequence length="505" mass="57593">MSLRNKLVPTLAILSLVASSLPIGICAQETGEADQTKVENKDNGLSYTYEEAAKKVDEDFYDQYLYSLHYYGVTDQMIANLPEGAVREAAIQYLIELPTGGDVSMPYAHFKKLYPSIVSNTQTSTEKNPSSSEDKGLSYTYAEAAEKVDQGFYDEYLYSLHYYGVTDEMLAKLPEGAVREAAIRYLIKLPTGGDITMPYNNFKKLYPEIFSTSDSDPKNQNKDESESSPKYEQLAHHLNNQKEISQDQKETLPLHYTFKTETGEYLIKYISLLAPNSAGNQDEELPMLVVKYEFKNTSNQIVKDYAHNWDEQVFVSQSQEDSTIKLEPGNYQLDPNQQSFPTFEEVKPREETVVTAYYQLQDLESPLNISILEDDAITDFDLQIESLLKHPKQSALYFDESNHGYLFDFNTIYLLNPSQDVADQLGLEIKNLTDFELSEEVEIQIAKTTEPVANAIQIENIHYQVVENDTIEILNDEEEVILALQTESNWETFEDANEQTFQIVQ</sequence>
<evidence type="ECO:0000256" key="3">
    <source>
        <dbReference type="SAM" id="SignalP"/>
    </source>
</evidence>
<protein>
    <recommendedName>
        <fullName evidence="4">DUF5067 domain-containing protein</fullName>
    </recommendedName>
</protein>
<organism evidence="5 6">
    <name type="scientific">Facklamia miroungae</name>
    <dbReference type="NCBI Taxonomy" id="120956"/>
    <lineage>
        <taxon>Bacteria</taxon>
        <taxon>Bacillati</taxon>
        <taxon>Bacillota</taxon>
        <taxon>Bacilli</taxon>
        <taxon>Lactobacillales</taxon>
        <taxon>Aerococcaceae</taxon>
        <taxon>Facklamia</taxon>
    </lineage>
</organism>
<evidence type="ECO:0000259" key="4">
    <source>
        <dbReference type="Pfam" id="PF16729"/>
    </source>
</evidence>
<evidence type="ECO:0000313" key="5">
    <source>
        <dbReference type="EMBL" id="SDF95005.1"/>
    </source>
</evidence>
<dbReference type="OrthoDB" id="2140894at2"/>
<evidence type="ECO:0000256" key="1">
    <source>
        <dbReference type="ARBA" id="ARBA00022729"/>
    </source>
</evidence>
<dbReference type="Gene3D" id="2.60.40.1240">
    <property type="match status" value="1"/>
</dbReference>
<keyword evidence="1 3" id="KW-0732">Signal</keyword>
<dbReference type="STRING" id="120956.SAMN05421791_10212"/>
<dbReference type="Pfam" id="PF16729">
    <property type="entry name" value="DUF5067"/>
    <property type="match status" value="1"/>
</dbReference>
<feature type="signal peptide" evidence="3">
    <location>
        <begin position="1"/>
        <end position="27"/>
    </location>
</feature>
<proteinExistence type="predicted"/>
<feature type="chain" id="PRO_5011597392" description="DUF5067 domain-containing protein" evidence="3">
    <location>
        <begin position="28"/>
        <end position="505"/>
    </location>
</feature>
<dbReference type="InterPro" id="IPR031989">
    <property type="entry name" value="DUF5067"/>
</dbReference>
<evidence type="ECO:0000256" key="2">
    <source>
        <dbReference type="SAM" id="MobiDB-lite"/>
    </source>
</evidence>
<accession>A0A1G7Q972</accession>
<feature type="region of interest" description="Disordered" evidence="2">
    <location>
        <begin position="211"/>
        <end position="231"/>
    </location>
</feature>
<reference evidence="5 6" key="1">
    <citation type="submission" date="2016-10" db="EMBL/GenBank/DDBJ databases">
        <authorList>
            <person name="de Groot N.N."/>
        </authorList>
    </citation>
    <scope>NUCLEOTIDE SEQUENCE [LARGE SCALE GENOMIC DNA]</scope>
    <source>
        <strain evidence="5 6">ATCC BAA-466</strain>
    </source>
</reference>
<dbReference type="RefSeq" id="WP_090289113.1">
    <property type="nucleotide sequence ID" value="NZ_FNCK01000002.1"/>
</dbReference>
<evidence type="ECO:0000313" key="6">
    <source>
        <dbReference type="Proteomes" id="UP000199708"/>
    </source>
</evidence>
<dbReference type="Proteomes" id="UP000199708">
    <property type="component" value="Unassembled WGS sequence"/>
</dbReference>
<gene>
    <name evidence="5" type="ORF">SAMN05421791_10212</name>
</gene>
<feature type="compositionally biased region" description="Basic and acidic residues" evidence="2">
    <location>
        <begin position="215"/>
        <end position="231"/>
    </location>
</feature>